<keyword evidence="6" id="KW-1185">Reference proteome</keyword>
<feature type="domain" description="Cell envelope-related transcriptional attenuator" evidence="4">
    <location>
        <begin position="146"/>
        <end position="315"/>
    </location>
</feature>
<keyword evidence="3" id="KW-1133">Transmembrane helix</keyword>
<dbReference type="Proteomes" id="UP000294257">
    <property type="component" value="Unassembled WGS sequence"/>
</dbReference>
<dbReference type="Pfam" id="PF03816">
    <property type="entry name" value="LytR_cpsA_psr"/>
    <property type="match status" value="1"/>
</dbReference>
<accession>A0A4V2ERS5</accession>
<dbReference type="PANTHER" id="PTHR33392:SF6">
    <property type="entry name" value="POLYISOPRENYL-TEICHOIC ACID--PEPTIDOGLYCAN TEICHOIC ACID TRANSFERASE TAGU"/>
    <property type="match status" value="1"/>
</dbReference>
<evidence type="ECO:0000256" key="2">
    <source>
        <dbReference type="SAM" id="MobiDB-lite"/>
    </source>
</evidence>
<evidence type="ECO:0000256" key="3">
    <source>
        <dbReference type="SAM" id="Phobius"/>
    </source>
</evidence>
<evidence type="ECO:0000313" key="6">
    <source>
        <dbReference type="Proteomes" id="UP000294257"/>
    </source>
</evidence>
<dbReference type="Gene3D" id="3.40.630.190">
    <property type="entry name" value="LCP protein"/>
    <property type="match status" value="1"/>
</dbReference>
<evidence type="ECO:0000256" key="1">
    <source>
        <dbReference type="ARBA" id="ARBA00006068"/>
    </source>
</evidence>
<keyword evidence="3" id="KW-0812">Transmembrane</keyword>
<dbReference type="AlphaFoldDB" id="A0A4V2ERS5"/>
<dbReference type="InterPro" id="IPR050922">
    <property type="entry name" value="LytR/CpsA/Psr_CW_biosynth"/>
</dbReference>
<gene>
    <name evidence="5" type="ORF">EV193_11037</name>
</gene>
<feature type="compositionally biased region" description="Low complexity" evidence="2">
    <location>
        <begin position="416"/>
        <end position="445"/>
    </location>
</feature>
<evidence type="ECO:0000313" key="5">
    <source>
        <dbReference type="EMBL" id="RZS33887.1"/>
    </source>
</evidence>
<dbReference type="OrthoDB" id="9782542at2"/>
<dbReference type="EMBL" id="SGWQ01000010">
    <property type="protein sequence ID" value="RZS33887.1"/>
    <property type="molecule type" value="Genomic_DNA"/>
</dbReference>
<proteinExistence type="inferred from homology"/>
<feature type="region of interest" description="Disordered" evidence="2">
    <location>
        <begin position="1"/>
        <end position="53"/>
    </location>
</feature>
<evidence type="ECO:0000259" key="4">
    <source>
        <dbReference type="Pfam" id="PF03816"/>
    </source>
</evidence>
<dbReference type="PANTHER" id="PTHR33392">
    <property type="entry name" value="POLYISOPRENYL-TEICHOIC ACID--PEPTIDOGLYCAN TEICHOIC ACID TRANSFERASE TAGU"/>
    <property type="match status" value="1"/>
</dbReference>
<dbReference type="NCBIfam" id="TIGR00350">
    <property type="entry name" value="lytR_cpsA_psr"/>
    <property type="match status" value="1"/>
</dbReference>
<sequence length="468" mass="49417">MPVSDEETPPDRPSPKPRGETVVFGTAASRTVSDGDAGEPEREPAKTKPEGPSRGLVFARVMVALLSAAALVATGAAWAGVDWFQGKVNTTDVLADAHNAPGAPPAEDGANDILVVGNDTRTDMQGNPLSLEILKQLRTEMSGGINTDTIILLRIPHNGGKSYAMSFPRDTYLDIPGYREDKINAAYGVTKTRVAQQLGDKGERNQAKIEQESDKAGRSVLVQTVQNLTGVRVDHYAEISLYGFYLLSEAIGGVEVCLKHATSDPDSGADFRAGRQRVAGGAALSYVRQRALPRGDLDRIVRQQTFLSSAMQQVLSSGTLTNGGKLGALADALNKSVVTDPGLKILELVGQASAISSGNVDFVTIPVTDINARNDRGQSIVTVDKDAVRRFAASLVSGGPVAKPTIPVHGAPPPRTTTTKPTPTTTRPTSRTTTTTRRPTTETPPGFTGDGLLELNRLAAQPAPPCVD</sequence>
<comment type="caution">
    <text evidence="5">The sequence shown here is derived from an EMBL/GenBank/DDBJ whole genome shotgun (WGS) entry which is preliminary data.</text>
</comment>
<organism evidence="5 6">
    <name type="scientific">Herbihabitans rhizosphaerae</name>
    <dbReference type="NCBI Taxonomy" id="1872711"/>
    <lineage>
        <taxon>Bacteria</taxon>
        <taxon>Bacillati</taxon>
        <taxon>Actinomycetota</taxon>
        <taxon>Actinomycetes</taxon>
        <taxon>Pseudonocardiales</taxon>
        <taxon>Pseudonocardiaceae</taxon>
        <taxon>Herbihabitans</taxon>
    </lineage>
</organism>
<dbReference type="InterPro" id="IPR004474">
    <property type="entry name" value="LytR_CpsA_psr"/>
</dbReference>
<protein>
    <submittedName>
        <fullName evidence="5">LytR family transcriptional attenuator</fullName>
    </submittedName>
</protein>
<reference evidence="5 6" key="1">
    <citation type="submission" date="2019-02" db="EMBL/GenBank/DDBJ databases">
        <title>Genomic Encyclopedia of Type Strains, Phase IV (KMG-IV): sequencing the most valuable type-strain genomes for metagenomic binning, comparative biology and taxonomic classification.</title>
        <authorList>
            <person name="Goeker M."/>
        </authorList>
    </citation>
    <scope>NUCLEOTIDE SEQUENCE [LARGE SCALE GENOMIC DNA]</scope>
    <source>
        <strain evidence="5 6">DSM 101727</strain>
    </source>
</reference>
<comment type="similarity">
    <text evidence="1">Belongs to the LytR/CpsA/Psr (LCP) family.</text>
</comment>
<feature type="compositionally biased region" description="Basic and acidic residues" evidence="2">
    <location>
        <begin position="39"/>
        <end position="51"/>
    </location>
</feature>
<keyword evidence="3" id="KW-0472">Membrane</keyword>
<feature type="region of interest" description="Disordered" evidence="2">
    <location>
        <begin position="402"/>
        <end position="451"/>
    </location>
</feature>
<feature type="transmembrane region" description="Helical" evidence="3">
    <location>
        <begin position="57"/>
        <end position="81"/>
    </location>
</feature>
<name>A0A4V2ERS5_9PSEU</name>
<feature type="compositionally biased region" description="Basic and acidic residues" evidence="2">
    <location>
        <begin position="9"/>
        <end position="19"/>
    </location>
</feature>